<keyword evidence="2 10" id="KW-0723">Serine/threonine-protein kinase</keyword>
<dbReference type="InterPro" id="IPR011009">
    <property type="entry name" value="Kinase-like_dom_sf"/>
</dbReference>
<dbReference type="PROSITE" id="PS00108">
    <property type="entry name" value="PROTEIN_KINASE_ST"/>
    <property type="match status" value="1"/>
</dbReference>
<organism evidence="10 11">
    <name type="scientific">Candidatus Sulfotelmatobacter kueseliae</name>
    <dbReference type="NCBI Taxonomy" id="2042962"/>
    <lineage>
        <taxon>Bacteria</taxon>
        <taxon>Pseudomonadati</taxon>
        <taxon>Acidobacteriota</taxon>
        <taxon>Terriglobia</taxon>
        <taxon>Terriglobales</taxon>
        <taxon>Candidatus Korobacteraceae</taxon>
        <taxon>Candidatus Sulfotelmatobacter</taxon>
    </lineage>
</organism>
<evidence type="ECO:0000313" key="10">
    <source>
        <dbReference type="EMBL" id="SPF38287.1"/>
    </source>
</evidence>
<dbReference type="GO" id="GO:0004674">
    <property type="term" value="F:protein serine/threonine kinase activity"/>
    <property type="evidence" value="ECO:0007669"/>
    <property type="project" value="UniProtKB-KW"/>
</dbReference>
<dbReference type="EMBL" id="OMOD01000105">
    <property type="protein sequence ID" value="SPF38287.1"/>
    <property type="molecule type" value="Genomic_DNA"/>
</dbReference>
<keyword evidence="8" id="KW-0812">Transmembrane</keyword>
<dbReference type="GO" id="GO:0005524">
    <property type="term" value="F:ATP binding"/>
    <property type="evidence" value="ECO:0007669"/>
    <property type="project" value="UniProtKB-UniRule"/>
</dbReference>
<gene>
    <name evidence="10" type="ORF">SBA1_1930001</name>
</gene>
<dbReference type="AlphaFoldDB" id="A0A2U3KFE9"/>
<dbReference type="PANTHER" id="PTHR43289:SF6">
    <property type="entry name" value="SERINE_THREONINE-PROTEIN KINASE NEKL-3"/>
    <property type="match status" value="1"/>
</dbReference>
<dbReference type="SUPFAM" id="SSF82171">
    <property type="entry name" value="DPP6 N-terminal domain-like"/>
    <property type="match status" value="1"/>
</dbReference>
<evidence type="ECO:0000259" key="9">
    <source>
        <dbReference type="PROSITE" id="PS50011"/>
    </source>
</evidence>
<dbReference type="OrthoDB" id="100367at2"/>
<dbReference type="InterPro" id="IPR017441">
    <property type="entry name" value="Protein_kinase_ATP_BS"/>
</dbReference>
<evidence type="ECO:0000256" key="5">
    <source>
        <dbReference type="ARBA" id="ARBA00022777"/>
    </source>
</evidence>
<keyword evidence="4 7" id="KW-0547">Nucleotide-binding</keyword>
<dbReference type="PROSITE" id="PS00107">
    <property type="entry name" value="PROTEIN_KINASE_ATP"/>
    <property type="match status" value="1"/>
</dbReference>
<dbReference type="PROSITE" id="PS50011">
    <property type="entry name" value="PROTEIN_KINASE_DOM"/>
    <property type="match status" value="1"/>
</dbReference>
<keyword evidence="3" id="KW-0808">Transferase</keyword>
<dbReference type="InterPro" id="IPR000719">
    <property type="entry name" value="Prot_kinase_dom"/>
</dbReference>
<protein>
    <recommendedName>
        <fullName evidence="1">non-specific serine/threonine protein kinase</fullName>
        <ecNumber evidence="1">2.7.11.1</ecNumber>
    </recommendedName>
</protein>
<dbReference type="InterPro" id="IPR008271">
    <property type="entry name" value="Ser/Thr_kinase_AS"/>
</dbReference>
<reference evidence="11" key="1">
    <citation type="submission" date="2018-02" db="EMBL/GenBank/DDBJ databases">
        <authorList>
            <person name="Hausmann B."/>
        </authorList>
    </citation>
    <scope>NUCLEOTIDE SEQUENCE [LARGE SCALE GENOMIC DNA]</scope>
    <source>
        <strain evidence="11">Peat soil MAG SbA1</strain>
    </source>
</reference>
<keyword evidence="6 7" id="KW-0067">ATP-binding</keyword>
<dbReference type="Gene3D" id="1.10.510.10">
    <property type="entry name" value="Transferase(Phosphotransferase) domain 1"/>
    <property type="match status" value="1"/>
</dbReference>
<evidence type="ECO:0000256" key="1">
    <source>
        <dbReference type="ARBA" id="ARBA00012513"/>
    </source>
</evidence>
<dbReference type="Proteomes" id="UP000238701">
    <property type="component" value="Unassembled WGS sequence"/>
</dbReference>
<accession>A0A2U3KFE9</accession>
<feature type="domain" description="Protein kinase" evidence="9">
    <location>
        <begin position="9"/>
        <end position="281"/>
    </location>
</feature>
<dbReference type="SUPFAM" id="SSF56112">
    <property type="entry name" value="Protein kinase-like (PK-like)"/>
    <property type="match status" value="1"/>
</dbReference>
<dbReference type="Gene3D" id="3.30.200.20">
    <property type="entry name" value="Phosphorylase Kinase, domain 1"/>
    <property type="match status" value="1"/>
</dbReference>
<evidence type="ECO:0000256" key="8">
    <source>
        <dbReference type="SAM" id="Phobius"/>
    </source>
</evidence>
<dbReference type="SUPFAM" id="SSF69304">
    <property type="entry name" value="Tricorn protease N-terminal domain"/>
    <property type="match status" value="1"/>
</dbReference>
<feature type="transmembrane region" description="Helical" evidence="8">
    <location>
        <begin position="304"/>
        <end position="324"/>
    </location>
</feature>
<keyword evidence="8" id="KW-0472">Membrane</keyword>
<dbReference type="EC" id="2.7.11.1" evidence="1"/>
<evidence type="ECO:0000256" key="7">
    <source>
        <dbReference type="PROSITE-ProRule" id="PRU10141"/>
    </source>
</evidence>
<dbReference type="SMART" id="SM00220">
    <property type="entry name" value="S_TKc"/>
    <property type="match status" value="1"/>
</dbReference>
<evidence type="ECO:0000256" key="6">
    <source>
        <dbReference type="ARBA" id="ARBA00022840"/>
    </source>
</evidence>
<evidence type="ECO:0000313" key="11">
    <source>
        <dbReference type="Proteomes" id="UP000238701"/>
    </source>
</evidence>
<proteinExistence type="predicted"/>
<dbReference type="InterPro" id="IPR011659">
    <property type="entry name" value="WD40"/>
</dbReference>
<name>A0A2U3KFE9_9BACT</name>
<dbReference type="CDD" id="cd14014">
    <property type="entry name" value="STKc_PknB_like"/>
    <property type="match status" value="1"/>
</dbReference>
<feature type="binding site" evidence="7">
    <location>
        <position position="38"/>
    </location>
    <ligand>
        <name>ATP</name>
        <dbReference type="ChEBI" id="CHEBI:30616"/>
    </ligand>
</feature>
<dbReference type="FunFam" id="1.10.510.10:FF:000021">
    <property type="entry name" value="Serine/threonine protein kinase"/>
    <property type="match status" value="1"/>
</dbReference>
<keyword evidence="5 10" id="KW-0418">Kinase</keyword>
<dbReference type="PANTHER" id="PTHR43289">
    <property type="entry name" value="MITOGEN-ACTIVATED PROTEIN KINASE KINASE KINASE 20-RELATED"/>
    <property type="match status" value="1"/>
</dbReference>
<keyword evidence="8" id="KW-1133">Transmembrane helix</keyword>
<dbReference type="Gene3D" id="2.120.10.30">
    <property type="entry name" value="TolB, C-terminal domain"/>
    <property type="match status" value="3"/>
</dbReference>
<evidence type="ECO:0000256" key="4">
    <source>
        <dbReference type="ARBA" id="ARBA00022741"/>
    </source>
</evidence>
<dbReference type="Pfam" id="PF00069">
    <property type="entry name" value="Pkinase"/>
    <property type="match status" value="1"/>
</dbReference>
<dbReference type="Pfam" id="PF07676">
    <property type="entry name" value="PD40"/>
    <property type="match status" value="3"/>
</dbReference>
<sequence length="870" mass="95428">MIGQTVSHYRIVEKLGGGGMGVVYKAEDLKLGRHVALKFLPDELAKDAQALSRFQREAKAASSLNHPNICTIYEIDESDGRTFIAMELLEGQTLRHRIAGKSMGIETVLDLGVQIADAFDAAHSKGIVHRDIKPANIFVTNRGQAKILDFGLAKVSLKPQSVAFSATTIESEEHLTSPGSALGTVAYMSPEQVRGKELDARTDLFSFGAVLYEMCTGTLPFRGDTSALIFNAILEHAPVAPVRLNPDVPAELERIINKALEKDRDIRCQSAAEVRADLKRLKRDTASGRIEAVVGPARARKFSWLWAVAIVLVIVIGAVTFAWLNSSPPPPRVSATTQLTRDGISKFAAATDGSRVYINELGDTWRIVQVSIAGGETSPISTPFVNVVAEDISPDHTQLLALGLGGATEFALWSLPLPSGAPRRLSDIVSHDAAWSPDGRHLVFFKASDIYQANADGTDSHKLITVQGTPLGPHFSPDGTRIRFTIQRSENSSNSLWEIRSDGSNLHPVLPGWHNPPTECCGRWTPDGRYYFLLNFATSGANVWAMRESSELFHRHSSAPFQLTTGPLSFRTLVPSADGKKLFVSAQQGRAELVRYDPKSKQFVPFLAGISAGELDFSRDGKWVAYVTYPEHTLWRSRVDGSDRLQLTYSPVLAGLPRWSPDGTQIAYVDIQPGRPWKTFLISAQGGVPQEMTADSHVQIDATWSPDGKKIAFGRSTVTGSSEVLAIYIIDLGTHQVSTVPGSENLFSPRWSPDGRYLAALNLDATKLLIFNFKTQKWSDWINEPGTLGYLNWSQDGSYLYYDSAFSDRPTFRRVKVGQTHSELLVDLKGLLRYITQPAVGWSGIAPDGSALFIRDLSTDEIYALDLDLP</sequence>
<dbReference type="InterPro" id="IPR011042">
    <property type="entry name" value="6-blade_b-propeller_TolB-like"/>
</dbReference>
<evidence type="ECO:0000256" key="2">
    <source>
        <dbReference type="ARBA" id="ARBA00022527"/>
    </source>
</evidence>
<evidence type="ECO:0000256" key="3">
    <source>
        <dbReference type="ARBA" id="ARBA00022679"/>
    </source>
</evidence>